<name>A0ABV8V3J1_9GAMM</name>
<feature type="domain" description="NodB homology" evidence="3">
    <location>
        <begin position="88"/>
        <end position="368"/>
    </location>
</feature>
<keyword evidence="2" id="KW-0732">Signal</keyword>
<dbReference type="RefSeq" id="WP_290260479.1">
    <property type="nucleotide sequence ID" value="NZ_JAUFQG010000004.1"/>
</dbReference>
<dbReference type="PROSITE" id="PS51677">
    <property type="entry name" value="NODB"/>
    <property type="match status" value="1"/>
</dbReference>
<dbReference type="Gene3D" id="3.20.20.370">
    <property type="entry name" value="Glycoside hydrolase/deacetylase"/>
    <property type="match status" value="1"/>
</dbReference>
<proteinExistence type="predicted"/>
<dbReference type="InterPro" id="IPR051398">
    <property type="entry name" value="Polysacch_Deacetylase"/>
</dbReference>
<dbReference type="CDD" id="cd10973">
    <property type="entry name" value="CE4_DAC_u4_5s"/>
    <property type="match status" value="1"/>
</dbReference>
<evidence type="ECO:0000313" key="5">
    <source>
        <dbReference type="Proteomes" id="UP001595840"/>
    </source>
</evidence>
<comment type="caution">
    <text evidence="4">The sequence shown here is derived from an EMBL/GenBank/DDBJ whole genome shotgun (WGS) entry which is preliminary data.</text>
</comment>
<dbReference type="PANTHER" id="PTHR34216:SF3">
    <property type="entry name" value="POLY-BETA-1,6-N-ACETYL-D-GLUCOSAMINE N-DEACETYLASE"/>
    <property type="match status" value="1"/>
</dbReference>
<sequence>MYSGYQCGKWALGRRILCLAALFILAPSAHSLVILQYHHVSTETPAATSISPAGFKAHLEQIERSGYRVVALPEVLQALRQRAPLPDKAVLISFDDGSKSVLTAALPLLKAKRWPFVVFVSTEPVTQQQTNTLSWDDLRALADQGAAIANHGVSHSHMIRRLDGETQAQWRARMEVEILAAEAKIEAETGQSHRAFAYPYGEFSAALVALVEELGFVGFGQHSGAPAPRDIAALPRFPFGGNYVEVEDLALKLRSLALPFDRVVYLGEEGAGLADGVLAPTEGRPIVQYVAENLAQFPDLACYVSRQGAADKLATSATKVSFQAQKVLKPGRTRYNCTAKSGEPGRYYWHSSPFIKPNADGSWAPEPN</sequence>
<dbReference type="Proteomes" id="UP001595840">
    <property type="component" value="Unassembled WGS sequence"/>
</dbReference>
<evidence type="ECO:0000256" key="1">
    <source>
        <dbReference type="ARBA" id="ARBA00004613"/>
    </source>
</evidence>
<comment type="subcellular location">
    <subcellularLocation>
        <location evidence="1">Secreted</location>
    </subcellularLocation>
</comment>
<keyword evidence="5" id="KW-1185">Reference proteome</keyword>
<dbReference type="GO" id="GO:0016787">
    <property type="term" value="F:hydrolase activity"/>
    <property type="evidence" value="ECO:0007669"/>
    <property type="project" value="UniProtKB-KW"/>
</dbReference>
<keyword evidence="4" id="KW-0378">Hydrolase</keyword>
<dbReference type="InterPro" id="IPR011330">
    <property type="entry name" value="Glyco_hydro/deAcase_b/a-brl"/>
</dbReference>
<dbReference type="Pfam" id="PF01522">
    <property type="entry name" value="Polysacc_deac_1"/>
    <property type="match status" value="1"/>
</dbReference>
<reference evidence="5" key="1">
    <citation type="journal article" date="2019" name="Int. J. Syst. Evol. Microbiol.">
        <title>The Global Catalogue of Microorganisms (GCM) 10K type strain sequencing project: providing services to taxonomists for standard genome sequencing and annotation.</title>
        <authorList>
            <consortium name="The Broad Institute Genomics Platform"/>
            <consortium name="The Broad Institute Genome Sequencing Center for Infectious Disease"/>
            <person name="Wu L."/>
            <person name="Ma J."/>
        </authorList>
    </citation>
    <scope>NUCLEOTIDE SEQUENCE [LARGE SCALE GENOMIC DNA]</scope>
    <source>
        <strain evidence="5">CECT 8570</strain>
    </source>
</reference>
<evidence type="ECO:0000256" key="2">
    <source>
        <dbReference type="ARBA" id="ARBA00022729"/>
    </source>
</evidence>
<dbReference type="EMBL" id="JBHSCX010000006">
    <property type="protein sequence ID" value="MFC4362479.1"/>
    <property type="molecule type" value="Genomic_DNA"/>
</dbReference>
<organism evidence="4 5">
    <name type="scientific">Simiduia curdlanivorans</name>
    <dbReference type="NCBI Taxonomy" id="1492769"/>
    <lineage>
        <taxon>Bacteria</taxon>
        <taxon>Pseudomonadati</taxon>
        <taxon>Pseudomonadota</taxon>
        <taxon>Gammaproteobacteria</taxon>
        <taxon>Cellvibrionales</taxon>
        <taxon>Cellvibrionaceae</taxon>
        <taxon>Simiduia</taxon>
    </lineage>
</organism>
<protein>
    <submittedName>
        <fullName evidence="4">Polysaccharide deacetylase family protein</fullName>
        <ecNumber evidence="4">3.-.-.-</ecNumber>
    </submittedName>
</protein>
<dbReference type="EC" id="3.-.-.-" evidence="4"/>
<dbReference type="PANTHER" id="PTHR34216">
    <property type="match status" value="1"/>
</dbReference>
<gene>
    <name evidence="4" type="ORF">ACFOX3_09200</name>
</gene>
<evidence type="ECO:0000313" key="4">
    <source>
        <dbReference type="EMBL" id="MFC4362479.1"/>
    </source>
</evidence>
<evidence type="ECO:0000259" key="3">
    <source>
        <dbReference type="PROSITE" id="PS51677"/>
    </source>
</evidence>
<dbReference type="SUPFAM" id="SSF88713">
    <property type="entry name" value="Glycoside hydrolase/deacetylase"/>
    <property type="match status" value="1"/>
</dbReference>
<accession>A0ABV8V3J1</accession>
<dbReference type="InterPro" id="IPR002509">
    <property type="entry name" value="NODB_dom"/>
</dbReference>